<dbReference type="Gene3D" id="1.10.510.10">
    <property type="entry name" value="Transferase(Phosphotransferase) domain 1"/>
    <property type="match status" value="1"/>
</dbReference>
<dbReference type="SUPFAM" id="SSF109755">
    <property type="entry name" value="PhoU-like"/>
    <property type="match status" value="1"/>
</dbReference>
<dbReference type="KEGG" id="dmm:dnm_097370"/>
<evidence type="ECO:0000259" key="2">
    <source>
        <dbReference type="Pfam" id="PF01895"/>
    </source>
</evidence>
<dbReference type="EMBL" id="CP061800">
    <property type="protein sequence ID" value="QTA93633.1"/>
    <property type="molecule type" value="Genomic_DNA"/>
</dbReference>
<protein>
    <submittedName>
        <fullName evidence="3">PhoU family transcriptional regulator</fullName>
    </submittedName>
</protein>
<accession>A0A975BYX8</accession>
<dbReference type="InterPro" id="IPR026022">
    <property type="entry name" value="PhoU_dom"/>
</dbReference>
<evidence type="ECO:0000313" key="3">
    <source>
        <dbReference type="EMBL" id="QTA93633.1"/>
    </source>
</evidence>
<evidence type="ECO:0000313" key="4">
    <source>
        <dbReference type="Proteomes" id="UP000663722"/>
    </source>
</evidence>
<reference evidence="3" key="1">
    <citation type="journal article" date="2021" name="Microb. Physiol.">
        <title>Proteogenomic Insights into the Physiology of Marine, Sulfate-Reducing, Filamentous Desulfonema limicola and Desulfonema magnum.</title>
        <authorList>
            <person name="Schnaars V."/>
            <person name="Wohlbrand L."/>
            <person name="Scheve S."/>
            <person name="Hinrichs C."/>
            <person name="Reinhardt R."/>
            <person name="Rabus R."/>
        </authorList>
    </citation>
    <scope>NUCLEOTIDE SEQUENCE</scope>
    <source>
        <strain evidence="3">4be13</strain>
    </source>
</reference>
<dbReference type="InterPro" id="IPR011009">
    <property type="entry name" value="Kinase-like_dom_sf"/>
</dbReference>
<dbReference type="RefSeq" id="WP_207680497.1">
    <property type="nucleotide sequence ID" value="NZ_CP061800.1"/>
</dbReference>
<dbReference type="SUPFAM" id="SSF56112">
    <property type="entry name" value="Protein kinase-like (PK-like)"/>
    <property type="match status" value="1"/>
</dbReference>
<dbReference type="InterPro" id="IPR004119">
    <property type="entry name" value="EcKL"/>
</dbReference>
<dbReference type="GO" id="GO:0045936">
    <property type="term" value="P:negative regulation of phosphate metabolic process"/>
    <property type="evidence" value="ECO:0007669"/>
    <property type="project" value="InterPro"/>
</dbReference>
<comment type="similarity">
    <text evidence="1">Belongs to the PhoU family.</text>
</comment>
<dbReference type="Proteomes" id="UP000663722">
    <property type="component" value="Chromosome"/>
</dbReference>
<dbReference type="Pfam" id="PF01895">
    <property type="entry name" value="PhoU"/>
    <property type="match status" value="2"/>
</dbReference>
<dbReference type="PANTHER" id="PTHR42930">
    <property type="entry name" value="PHOSPHATE-SPECIFIC TRANSPORT SYSTEM ACCESSORY PROTEIN PHOU"/>
    <property type="match status" value="1"/>
</dbReference>
<dbReference type="InterPro" id="IPR038078">
    <property type="entry name" value="PhoU-like_sf"/>
</dbReference>
<dbReference type="AlphaFoldDB" id="A0A975BYX8"/>
<dbReference type="Pfam" id="PF02958">
    <property type="entry name" value="EcKL"/>
    <property type="match status" value="1"/>
</dbReference>
<dbReference type="InterPro" id="IPR028366">
    <property type="entry name" value="PhoU"/>
</dbReference>
<dbReference type="Gene3D" id="1.20.58.220">
    <property type="entry name" value="Phosphate transport system protein phou homolog 2, domain 2"/>
    <property type="match status" value="1"/>
</dbReference>
<feature type="domain" description="PhoU" evidence="2">
    <location>
        <begin position="16"/>
        <end position="97"/>
    </location>
</feature>
<keyword evidence="4" id="KW-1185">Reference proteome</keyword>
<organism evidence="3 4">
    <name type="scientific">Desulfonema magnum</name>
    <dbReference type="NCBI Taxonomy" id="45655"/>
    <lineage>
        <taxon>Bacteria</taxon>
        <taxon>Pseudomonadati</taxon>
        <taxon>Thermodesulfobacteriota</taxon>
        <taxon>Desulfobacteria</taxon>
        <taxon>Desulfobacterales</taxon>
        <taxon>Desulfococcaceae</taxon>
        <taxon>Desulfonema</taxon>
    </lineage>
</organism>
<dbReference type="GO" id="GO:0030643">
    <property type="term" value="P:intracellular phosphate ion homeostasis"/>
    <property type="evidence" value="ECO:0007669"/>
    <property type="project" value="InterPro"/>
</dbReference>
<gene>
    <name evidence="3" type="ORF">dnm_097370</name>
</gene>
<feature type="domain" description="PhoU" evidence="2">
    <location>
        <begin position="114"/>
        <end position="195"/>
    </location>
</feature>
<sequence>MLNNIIENAKFLVIETESQVQLTHSLLSDFNEDLLEKIASKDDYIDNLKTTVENECFSGLHGFSGLDNEGINAIRSIHIISVNLERIADYCVNIAKQLHYLSEVSFIHKYDYKKMFSEMQIALSKITQVFDGRDLSGALDICRAEYNLDMLYKENFDCMMADLREGYDTENIITVIFIFRYLERIGDSLLNIGEALIFAIIGDRIKIRQFEALQKTLTESGFEGTLSDIDFTSIWGSRSGCRISKVSNRNPSGFKAQGIFKEGVVKKIKLEQENIRRWEKIFPGLAPRIFGYYEKHDTASLLIEFLPGCTLDQIILTESNEIIRNVIFIFEQTLSEIWETTKKQGQFQTDYMRQLKSRLDATRRVHPFFYRREKYIELLRVSSSKDMIATCEEIEKDIPSPFVIFIHGDFNFNNIVYNHEEQKINYIDLYRSRDADYVQDASVFLISNFRLPVFKTHLRVRLNEVIQHFFEVFSHFARKNNDKTFEIRMALALARSFYTSTRFEMNYGFAREMFLRSHFLMERIIEHKGKSWETFKLPTEVLFY</sequence>
<dbReference type="PANTHER" id="PTHR42930:SF3">
    <property type="entry name" value="PHOSPHATE-SPECIFIC TRANSPORT SYSTEM ACCESSORY PROTEIN PHOU"/>
    <property type="match status" value="1"/>
</dbReference>
<proteinExistence type="inferred from homology"/>
<name>A0A975BYX8_9BACT</name>
<evidence type="ECO:0000256" key="1">
    <source>
        <dbReference type="ARBA" id="ARBA00008107"/>
    </source>
</evidence>